<dbReference type="AlphaFoldDB" id="A0A1C4V8P3"/>
<dbReference type="Proteomes" id="UP000183585">
    <property type="component" value="Unassembled WGS sequence"/>
</dbReference>
<proteinExistence type="predicted"/>
<gene>
    <name evidence="2" type="ORF">GA0070563_102102</name>
</gene>
<protein>
    <submittedName>
        <fullName evidence="2">Uncharacterized protein</fullName>
    </submittedName>
</protein>
<accession>A0A1C4V8P3</accession>
<evidence type="ECO:0000313" key="3">
    <source>
        <dbReference type="Proteomes" id="UP000183585"/>
    </source>
</evidence>
<name>A0A1C4V8P3_9ACTN</name>
<evidence type="ECO:0000313" key="2">
    <source>
        <dbReference type="EMBL" id="SCE80119.1"/>
    </source>
</evidence>
<feature type="region of interest" description="Disordered" evidence="1">
    <location>
        <begin position="1"/>
        <end position="20"/>
    </location>
</feature>
<reference evidence="3" key="1">
    <citation type="submission" date="2016-06" db="EMBL/GenBank/DDBJ databases">
        <authorList>
            <person name="Varghese N."/>
            <person name="Submissions Spin"/>
        </authorList>
    </citation>
    <scope>NUCLEOTIDE SEQUENCE [LARGE SCALE GENOMIC DNA]</scope>
    <source>
        <strain evidence="3">DSM 43168</strain>
    </source>
</reference>
<sequence>MTAAFTDGTEMDRWHRAHDGADVSAGSVGALALGATRRRAARPAGSASILS</sequence>
<dbReference type="EMBL" id="FMCT01000002">
    <property type="protein sequence ID" value="SCE80119.1"/>
    <property type="molecule type" value="Genomic_DNA"/>
</dbReference>
<evidence type="ECO:0000256" key="1">
    <source>
        <dbReference type="SAM" id="MobiDB-lite"/>
    </source>
</evidence>
<feature type="compositionally biased region" description="Basic and acidic residues" evidence="1">
    <location>
        <begin position="10"/>
        <end position="20"/>
    </location>
</feature>
<keyword evidence="3" id="KW-1185">Reference proteome</keyword>
<organism evidence="2 3">
    <name type="scientific">Micromonospora carbonacea</name>
    <dbReference type="NCBI Taxonomy" id="47853"/>
    <lineage>
        <taxon>Bacteria</taxon>
        <taxon>Bacillati</taxon>
        <taxon>Actinomycetota</taxon>
        <taxon>Actinomycetes</taxon>
        <taxon>Micromonosporales</taxon>
        <taxon>Micromonosporaceae</taxon>
        <taxon>Micromonospora</taxon>
    </lineage>
</organism>